<organism evidence="17 18">
    <name type="scientific">Tuber aestivum</name>
    <name type="common">summer truffle</name>
    <dbReference type="NCBI Taxonomy" id="59557"/>
    <lineage>
        <taxon>Eukaryota</taxon>
        <taxon>Fungi</taxon>
        <taxon>Dikarya</taxon>
        <taxon>Ascomycota</taxon>
        <taxon>Pezizomycotina</taxon>
        <taxon>Pezizomycetes</taxon>
        <taxon>Pezizales</taxon>
        <taxon>Tuberaceae</taxon>
        <taxon>Tuber</taxon>
    </lineage>
</organism>
<dbReference type="GO" id="GO:0010467">
    <property type="term" value="P:gene expression"/>
    <property type="evidence" value="ECO:0007669"/>
    <property type="project" value="UniProtKB-ARBA"/>
</dbReference>
<dbReference type="InterPro" id="IPR014014">
    <property type="entry name" value="RNA_helicase_DEAD_Q_motif"/>
</dbReference>
<accession>A0A292PKD1</accession>
<evidence type="ECO:0000256" key="3">
    <source>
        <dbReference type="ARBA" id="ARBA00022517"/>
    </source>
</evidence>
<dbReference type="EMBL" id="LN891196">
    <property type="protein sequence ID" value="CUS07574.1"/>
    <property type="molecule type" value="Genomic_DNA"/>
</dbReference>
<dbReference type="PROSITE" id="PS51194">
    <property type="entry name" value="HELICASE_CTER"/>
    <property type="match status" value="1"/>
</dbReference>
<evidence type="ECO:0000259" key="14">
    <source>
        <dbReference type="PROSITE" id="PS51192"/>
    </source>
</evidence>
<dbReference type="PROSITE" id="PS51192">
    <property type="entry name" value="HELICASE_ATP_BIND_1"/>
    <property type="match status" value="1"/>
</dbReference>
<evidence type="ECO:0000259" key="15">
    <source>
        <dbReference type="PROSITE" id="PS51194"/>
    </source>
</evidence>
<evidence type="ECO:0000256" key="9">
    <source>
        <dbReference type="ARBA" id="ARBA00023242"/>
    </source>
</evidence>
<evidence type="ECO:0000256" key="13">
    <source>
        <dbReference type="SAM" id="MobiDB-lite"/>
    </source>
</evidence>
<feature type="short sequence motif" description="Q motif" evidence="11">
    <location>
        <begin position="184"/>
        <end position="212"/>
    </location>
</feature>
<proteinExistence type="inferred from homology"/>
<dbReference type="GO" id="GO:0042254">
    <property type="term" value="P:ribosome biogenesis"/>
    <property type="evidence" value="ECO:0007669"/>
    <property type="project" value="UniProtKB-KW"/>
</dbReference>
<dbReference type="InterPro" id="IPR014001">
    <property type="entry name" value="Helicase_ATP-bd"/>
</dbReference>
<sequence>MPPPIVGSKKRIRQSADSKPAVKRAKTNNGHKVTLDELGWKEVPMPDRLDDVEGFYGLDEIDGVDVEIDGSGKVEYKVSTLAKGGNKKEEEEVVDGEDEWGGIESDEDSGKEVISKKAQKAKKKEPAKSGKQQKKDKKLKSEDNELGGSFALLSDEDEDGKIPSCPHYPSNQKELIICRIVFLPAWDSLNLSLPTLRALSKLSFNTPTPIQSSAIPEIGAGHDLIGKASTGSGKTLAFGIPILEYYLSRPCKSSKTKEEEEEKLPMALILSPTRELAHQLHAHLKALTAYAPDMSIVLVTGGLSLQKQLRKLTERGGADVIVATPGRLWEVVSEGQGWIAKLRSGLKFLVVDEADRLLQEGHFKEVEEVMNLIGRRDAGSEGESGSEGDADEDEYSKRNSVKRKSQERAIERQTLVFSATFHKGLQQKLAGRGGKKGLGGDLMGQRESMEYLLKKLKFKDKAPKFIDANPVGQLAERLREGIIECGAMEKDLYLYYLLLRYPSKTLIFTNSITSVKRLSPLLANLSLPAHPLHSKMIQKARLRSLERFSSPTSPHSILIATDVAARGLDIQNVDLIIHYHLPHTADTYVHRSGRTARGADARGVSILLCSPDEVIGVRRLVAKVHDPESLSTARYAMRSFDADRRLVTRLKRRVELAKKVADCQVEKAKKGHEDEWLRVAAEDLGVEYDSDGFTGGGGGGAAAGKRGKGRKKRREAAAAATKAEVASWKAELAGLLKEKVNAGFSTKYLTAGNVNLAQALVNSEGMSASFLGLEERRVVDEVGG</sequence>
<evidence type="ECO:0000256" key="12">
    <source>
        <dbReference type="RuleBase" id="RU000492"/>
    </source>
</evidence>
<comment type="similarity">
    <text evidence="12">Belongs to the DEAD box helicase family.</text>
</comment>
<keyword evidence="9" id="KW-0539">Nucleus</keyword>
<gene>
    <name evidence="17" type="ORF">GSTUAT00008332001</name>
</gene>
<evidence type="ECO:0000256" key="8">
    <source>
        <dbReference type="ARBA" id="ARBA00022884"/>
    </source>
</evidence>
<comment type="subcellular location">
    <subcellularLocation>
        <location evidence="1">Nucleus</location>
    </subcellularLocation>
</comment>
<keyword evidence="8" id="KW-0694">RNA-binding</keyword>
<keyword evidence="7 12" id="KW-0067">ATP-binding</keyword>
<evidence type="ECO:0000256" key="2">
    <source>
        <dbReference type="ARBA" id="ARBA00012552"/>
    </source>
</evidence>
<dbReference type="GO" id="GO:0005829">
    <property type="term" value="C:cytosol"/>
    <property type="evidence" value="ECO:0007669"/>
    <property type="project" value="TreeGrafter"/>
</dbReference>
<dbReference type="CDD" id="cd18787">
    <property type="entry name" value="SF2_C_DEAD"/>
    <property type="match status" value="1"/>
</dbReference>
<dbReference type="InterPro" id="IPR050079">
    <property type="entry name" value="DEAD_box_RNA_helicase"/>
</dbReference>
<evidence type="ECO:0000256" key="4">
    <source>
        <dbReference type="ARBA" id="ARBA00022741"/>
    </source>
</evidence>
<evidence type="ECO:0000256" key="1">
    <source>
        <dbReference type="ARBA" id="ARBA00004123"/>
    </source>
</evidence>
<dbReference type="InterPro" id="IPR000629">
    <property type="entry name" value="RNA-helicase_DEAD-box_CS"/>
</dbReference>
<dbReference type="SMART" id="SM00487">
    <property type="entry name" value="DEXDc"/>
    <property type="match status" value="1"/>
</dbReference>
<protein>
    <recommendedName>
        <fullName evidence="2">RNA helicase</fullName>
        <ecNumber evidence="2">3.6.4.13</ecNumber>
    </recommendedName>
</protein>
<dbReference type="GO" id="GO:0005634">
    <property type="term" value="C:nucleus"/>
    <property type="evidence" value="ECO:0007669"/>
    <property type="project" value="UniProtKB-SubCell"/>
</dbReference>
<dbReference type="PANTHER" id="PTHR47959:SF1">
    <property type="entry name" value="ATP-DEPENDENT RNA HELICASE DBPA"/>
    <property type="match status" value="1"/>
</dbReference>
<feature type="compositionally biased region" description="Acidic residues" evidence="13">
    <location>
        <begin position="384"/>
        <end position="394"/>
    </location>
</feature>
<dbReference type="AlphaFoldDB" id="A0A292PKD1"/>
<dbReference type="PROSITE" id="PS00039">
    <property type="entry name" value="DEAD_ATP_HELICASE"/>
    <property type="match status" value="1"/>
</dbReference>
<keyword evidence="5 12" id="KW-0378">Hydrolase</keyword>
<evidence type="ECO:0000259" key="16">
    <source>
        <dbReference type="PROSITE" id="PS51195"/>
    </source>
</evidence>
<feature type="domain" description="Helicase ATP-binding" evidence="14">
    <location>
        <begin position="215"/>
        <end position="439"/>
    </location>
</feature>
<feature type="compositionally biased region" description="Basic residues" evidence="13">
    <location>
        <begin position="117"/>
        <end position="138"/>
    </location>
</feature>
<feature type="compositionally biased region" description="Acidic residues" evidence="13">
    <location>
        <begin position="91"/>
        <end position="107"/>
    </location>
</feature>
<keyword evidence="3" id="KW-0690">Ribosome biogenesis</keyword>
<dbReference type="GO" id="GO:0005524">
    <property type="term" value="F:ATP binding"/>
    <property type="evidence" value="ECO:0007669"/>
    <property type="project" value="UniProtKB-KW"/>
</dbReference>
<evidence type="ECO:0000256" key="7">
    <source>
        <dbReference type="ARBA" id="ARBA00022840"/>
    </source>
</evidence>
<feature type="region of interest" description="Disordered" evidence="13">
    <location>
        <begin position="80"/>
        <end position="141"/>
    </location>
</feature>
<feature type="region of interest" description="Disordered" evidence="13">
    <location>
        <begin position="374"/>
        <end position="406"/>
    </location>
</feature>
<evidence type="ECO:0000256" key="5">
    <source>
        <dbReference type="ARBA" id="ARBA00022801"/>
    </source>
</evidence>
<dbReference type="Gene3D" id="3.40.50.300">
    <property type="entry name" value="P-loop containing nucleotide triphosphate hydrolases"/>
    <property type="match status" value="2"/>
</dbReference>
<evidence type="ECO:0000256" key="11">
    <source>
        <dbReference type="PROSITE-ProRule" id="PRU00552"/>
    </source>
</evidence>
<feature type="region of interest" description="Disordered" evidence="13">
    <location>
        <begin position="1"/>
        <end position="30"/>
    </location>
</feature>
<evidence type="ECO:0000256" key="10">
    <source>
        <dbReference type="ARBA" id="ARBA00047984"/>
    </source>
</evidence>
<dbReference type="PANTHER" id="PTHR47959">
    <property type="entry name" value="ATP-DEPENDENT RNA HELICASE RHLE-RELATED"/>
    <property type="match status" value="1"/>
</dbReference>
<dbReference type="GO" id="GO:0003723">
    <property type="term" value="F:RNA binding"/>
    <property type="evidence" value="ECO:0007669"/>
    <property type="project" value="UniProtKB-KW"/>
</dbReference>
<dbReference type="Proteomes" id="UP001412239">
    <property type="component" value="Unassembled WGS sequence"/>
</dbReference>
<keyword evidence="6 12" id="KW-0347">Helicase</keyword>
<dbReference type="InterPro" id="IPR027417">
    <property type="entry name" value="P-loop_NTPase"/>
</dbReference>
<feature type="domain" description="DEAD-box RNA helicase Q" evidence="16">
    <location>
        <begin position="184"/>
        <end position="212"/>
    </location>
</feature>
<dbReference type="PROSITE" id="PS51195">
    <property type="entry name" value="Q_MOTIF"/>
    <property type="match status" value="1"/>
</dbReference>
<dbReference type="Pfam" id="PF00270">
    <property type="entry name" value="DEAD"/>
    <property type="match status" value="1"/>
</dbReference>
<dbReference type="SUPFAM" id="SSF52540">
    <property type="entry name" value="P-loop containing nucleoside triphosphate hydrolases"/>
    <property type="match status" value="2"/>
</dbReference>
<reference evidence="17" key="1">
    <citation type="submission" date="2015-10" db="EMBL/GenBank/DDBJ databases">
        <authorList>
            <person name="Regsiter A."/>
            <person name="william w."/>
        </authorList>
    </citation>
    <scope>NUCLEOTIDE SEQUENCE</scope>
    <source>
        <strain evidence="17">Montdore</strain>
    </source>
</reference>
<dbReference type="InterPro" id="IPR001650">
    <property type="entry name" value="Helicase_C-like"/>
</dbReference>
<dbReference type="Pfam" id="PF00271">
    <property type="entry name" value="Helicase_C"/>
    <property type="match status" value="1"/>
</dbReference>
<dbReference type="EC" id="3.6.4.13" evidence="2"/>
<dbReference type="SMART" id="SM00490">
    <property type="entry name" value="HELICc"/>
    <property type="match status" value="1"/>
</dbReference>
<dbReference type="InterPro" id="IPR011545">
    <property type="entry name" value="DEAD/DEAH_box_helicase_dom"/>
</dbReference>
<keyword evidence="4 12" id="KW-0547">Nucleotide-binding</keyword>
<evidence type="ECO:0000256" key="6">
    <source>
        <dbReference type="ARBA" id="ARBA00022806"/>
    </source>
</evidence>
<evidence type="ECO:0000313" key="18">
    <source>
        <dbReference type="Proteomes" id="UP001412239"/>
    </source>
</evidence>
<evidence type="ECO:0000313" key="17">
    <source>
        <dbReference type="EMBL" id="CUS07574.1"/>
    </source>
</evidence>
<comment type="catalytic activity">
    <reaction evidence="10">
        <text>ATP + H2O = ADP + phosphate + H(+)</text>
        <dbReference type="Rhea" id="RHEA:13065"/>
        <dbReference type="ChEBI" id="CHEBI:15377"/>
        <dbReference type="ChEBI" id="CHEBI:15378"/>
        <dbReference type="ChEBI" id="CHEBI:30616"/>
        <dbReference type="ChEBI" id="CHEBI:43474"/>
        <dbReference type="ChEBI" id="CHEBI:456216"/>
        <dbReference type="EC" id="3.6.4.13"/>
    </reaction>
</comment>
<dbReference type="GO" id="GO:0016787">
    <property type="term" value="F:hydrolase activity"/>
    <property type="evidence" value="ECO:0007669"/>
    <property type="project" value="UniProtKB-KW"/>
</dbReference>
<name>A0A292PKD1_9PEZI</name>
<feature type="domain" description="Helicase C-terminal" evidence="15">
    <location>
        <begin position="491"/>
        <end position="641"/>
    </location>
</feature>
<keyword evidence="18" id="KW-1185">Reference proteome</keyword>
<dbReference type="GO" id="GO:0003724">
    <property type="term" value="F:RNA helicase activity"/>
    <property type="evidence" value="ECO:0007669"/>
    <property type="project" value="UniProtKB-EC"/>
</dbReference>